<dbReference type="HOGENOM" id="CLU_2340347_0_0_2"/>
<dbReference type="Proteomes" id="UP000002654">
    <property type="component" value="Chromosome"/>
</dbReference>
<dbReference type="PATRIC" id="fig|768679.9.peg.1867"/>
<dbReference type="OrthoDB" id="27035at2157"/>
<evidence type="ECO:0000313" key="3">
    <source>
        <dbReference type="EMBL" id="CCC82462.1"/>
    </source>
</evidence>
<reference evidence="3 4" key="1">
    <citation type="journal article" date="2011" name="PLoS ONE">
        <title>The complete genome sequence of Thermoproteus tenax: a physiologically versatile member of the Crenarchaeota.</title>
        <authorList>
            <person name="Siebers B."/>
            <person name="Zaparty M."/>
            <person name="Raddatz G."/>
            <person name="Tjaden B."/>
            <person name="Albers S.V."/>
            <person name="Bell S.D."/>
            <person name="Blombach F."/>
            <person name="Kletzin A."/>
            <person name="Kyrpides N."/>
            <person name="Lanz C."/>
            <person name="Plagens A."/>
            <person name="Rampp M."/>
            <person name="Rosinus A."/>
            <person name="von Jan M."/>
            <person name="Makarova K.S."/>
            <person name="Klenk H.P."/>
            <person name="Schuster S.C."/>
            <person name="Hensel R."/>
        </authorList>
    </citation>
    <scope>NUCLEOTIDE SEQUENCE [LARGE SCALE GENOMIC DNA]</scope>
    <source>
        <strain evidence="4">ATCC 35583 / DSM 2078 / JCM 9277 / NBRC 100435 / Kra 1</strain>
    </source>
</reference>
<dbReference type="Gene3D" id="3.30.70.1650">
    <property type="entry name" value="PDO, CxxC motif"/>
    <property type="match status" value="1"/>
</dbReference>
<evidence type="ECO:0000313" key="4">
    <source>
        <dbReference type="Proteomes" id="UP000002654"/>
    </source>
</evidence>
<protein>
    <recommendedName>
        <fullName evidence="5">RRM domain-containing protein</fullName>
    </recommendedName>
</protein>
<dbReference type="STRING" id="768679.TTX_1844"/>
<feature type="domain" description="PAE0736-like C-terminal" evidence="2">
    <location>
        <begin position="70"/>
        <end position="96"/>
    </location>
</feature>
<evidence type="ECO:0008006" key="5">
    <source>
        <dbReference type="Google" id="ProtNLM"/>
    </source>
</evidence>
<keyword evidence="4" id="KW-1185">Reference proteome</keyword>
<feature type="domain" description="PAE0736-like N-terminal" evidence="1">
    <location>
        <begin position="2"/>
        <end position="68"/>
    </location>
</feature>
<proteinExistence type="predicted"/>
<dbReference type="SUPFAM" id="SSF143437">
    <property type="entry name" value="THUMP domain-like"/>
    <property type="match status" value="1"/>
</dbReference>
<dbReference type="RefSeq" id="WP_014127716.1">
    <property type="nucleotide sequence ID" value="NC_016070.1"/>
</dbReference>
<sequence length="96" mass="11041">MIALLTTLGGKERSVAQDLCDCLYGNGDTQVRCEPIYPGVLFVEFQRRETLELCLSMKYFRVLVRRIEIYEKVVRSTETPPGAKKVGDYIFLGRYI</sequence>
<dbReference type="KEGG" id="ttn:TTX_1844"/>
<organism evidence="3 4">
    <name type="scientific">Thermoproteus tenax (strain ATCC 35583 / DSM 2078 / JCM 9277 / NBRC 100435 / Kra 1)</name>
    <dbReference type="NCBI Taxonomy" id="768679"/>
    <lineage>
        <taxon>Archaea</taxon>
        <taxon>Thermoproteota</taxon>
        <taxon>Thermoprotei</taxon>
        <taxon>Thermoproteales</taxon>
        <taxon>Thermoproteaceae</taxon>
        <taxon>Thermoproteus</taxon>
    </lineage>
</organism>
<dbReference type="Pfam" id="PF11424">
    <property type="entry name" value="DUF3195"/>
    <property type="match status" value="1"/>
</dbReference>
<dbReference type="EMBL" id="FN869859">
    <property type="protein sequence ID" value="CCC82462.1"/>
    <property type="molecule type" value="Genomic_DNA"/>
</dbReference>
<dbReference type="InterPro" id="IPR048305">
    <property type="entry name" value="PAE0736-like_C"/>
</dbReference>
<gene>
    <name evidence="3" type="ordered locus">TTX_1844</name>
</gene>
<dbReference type="GeneID" id="11262729"/>
<dbReference type="PaxDb" id="768679-TTX_1844"/>
<dbReference type="eggNOG" id="arCOG07001">
    <property type="taxonomic scope" value="Archaea"/>
</dbReference>
<dbReference type="InterPro" id="IPR021540">
    <property type="entry name" value="PAE0736-like_N"/>
</dbReference>
<evidence type="ECO:0000259" key="2">
    <source>
        <dbReference type="Pfam" id="PF20997"/>
    </source>
</evidence>
<accession>G4RLL7</accession>
<evidence type="ECO:0000259" key="1">
    <source>
        <dbReference type="Pfam" id="PF11424"/>
    </source>
</evidence>
<dbReference type="AlphaFoldDB" id="G4RLL7"/>
<name>G4RLL7_THETK</name>
<dbReference type="Pfam" id="PF20997">
    <property type="entry name" value="DUF3195_C"/>
    <property type="match status" value="1"/>
</dbReference>